<evidence type="ECO:0000313" key="3">
    <source>
        <dbReference type="Proteomes" id="UP000004956"/>
    </source>
</evidence>
<gene>
    <name evidence="2" type="ORF">HMPREF9440_00348</name>
</gene>
<protein>
    <submittedName>
        <fullName evidence="2">Methyltransferase domain protein</fullName>
    </submittedName>
</protein>
<dbReference type="GO" id="GO:0008168">
    <property type="term" value="F:methyltransferase activity"/>
    <property type="evidence" value="ECO:0007669"/>
    <property type="project" value="UniProtKB-KW"/>
</dbReference>
<dbReference type="GO" id="GO:0032259">
    <property type="term" value="P:methylation"/>
    <property type="evidence" value="ECO:0007669"/>
    <property type="project" value="UniProtKB-KW"/>
</dbReference>
<proteinExistence type="predicted"/>
<dbReference type="PANTHER" id="PTHR43591">
    <property type="entry name" value="METHYLTRANSFERASE"/>
    <property type="match status" value="1"/>
</dbReference>
<name>H3KC98_9BURK</name>
<reference evidence="2 3" key="1">
    <citation type="submission" date="2011-11" db="EMBL/GenBank/DDBJ databases">
        <authorList>
            <person name="Weinstock G."/>
            <person name="Sodergren E."/>
            <person name="Clifton S."/>
            <person name="Fulton L."/>
            <person name="Fulton B."/>
            <person name="Courtney L."/>
            <person name="Fronick C."/>
            <person name="Harrison M."/>
            <person name="Strong C."/>
            <person name="Farmer C."/>
            <person name="Delahaunty K."/>
            <person name="Markovic C."/>
            <person name="Hall O."/>
            <person name="Minx P."/>
            <person name="Tomlinson C."/>
            <person name="Mitreva M."/>
            <person name="Hou S."/>
            <person name="Chen J."/>
            <person name="Wollam A."/>
            <person name="Pepin K.H."/>
            <person name="Johnson M."/>
            <person name="Bhonagiri V."/>
            <person name="Zhang X."/>
            <person name="Suruliraj S."/>
            <person name="Warren W."/>
            <person name="Chinwalla A."/>
            <person name="Mardis E.R."/>
            <person name="Wilson R.K."/>
        </authorList>
    </citation>
    <scope>NUCLEOTIDE SEQUENCE [LARGE SCALE GENOMIC DNA]</scope>
    <source>
        <strain evidence="2 3">YIT 11816</strain>
    </source>
</reference>
<dbReference type="Gene3D" id="3.40.50.150">
    <property type="entry name" value="Vaccinia Virus protein VP39"/>
    <property type="match status" value="1"/>
</dbReference>
<dbReference type="InterPro" id="IPR029063">
    <property type="entry name" value="SAM-dependent_MTases_sf"/>
</dbReference>
<feature type="domain" description="Methyltransferase" evidence="1">
    <location>
        <begin position="52"/>
        <end position="147"/>
    </location>
</feature>
<dbReference type="CDD" id="cd02440">
    <property type="entry name" value="AdoMet_MTases"/>
    <property type="match status" value="1"/>
</dbReference>
<dbReference type="AlphaFoldDB" id="H3KC98"/>
<dbReference type="InterPro" id="IPR041698">
    <property type="entry name" value="Methyltransf_25"/>
</dbReference>
<dbReference type="EMBL" id="AFBQ01000041">
    <property type="protein sequence ID" value="EHY32260.1"/>
    <property type="molecule type" value="Genomic_DNA"/>
</dbReference>
<evidence type="ECO:0000259" key="1">
    <source>
        <dbReference type="Pfam" id="PF13649"/>
    </source>
</evidence>
<dbReference type="SUPFAM" id="SSF53335">
    <property type="entry name" value="S-adenosyl-L-methionine-dependent methyltransferases"/>
    <property type="match status" value="1"/>
</dbReference>
<dbReference type="STRING" id="762967.HMPREF9440_00348"/>
<dbReference type="HOGENOM" id="CLU_037990_4_1_4"/>
<dbReference type="PATRIC" id="fig|762967.3.peg.292"/>
<dbReference type="RefSeq" id="WP_008540812.1">
    <property type="nucleotide sequence ID" value="NZ_JH604872.1"/>
</dbReference>
<dbReference type="Proteomes" id="UP000004956">
    <property type="component" value="Unassembled WGS sequence"/>
</dbReference>
<dbReference type="PANTHER" id="PTHR43591:SF24">
    <property type="entry name" value="2-METHOXY-6-POLYPRENYL-1,4-BENZOQUINOL METHYLASE, MITOCHONDRIAL"/>
    <property type="match status" value="1"/>
</dbReference>
<dbReference type="OrthoDB" id="529208at2"/>
<keyword evidence="2" id="KW-0808">Transferase</keyword>
<sequence>MTEELIRNYWNARARGYAIATVNDADPEDTRRWRGVLEDVLAPLEDKADVRILDVGCGPGLFSLLAAERLPNARVTALDGSPAMLEELKASAEARGLLERITLVEGDAGTIDEEGVYDLVMSRNVLWNLPDAEEALKGWWRALKTGGTLLTADGNHYRYLIDATHAAAVAAKPAPKSHDPKIFGNVDPAVMAERAKTLPLTRELRPDWDVRILEGVGASIASLSTSTTPAPDGSPVVTDFTLIAKKTA</sequence>
<comment type="caution">
    <text evidence="2">The sequence shown here is derived from an EMBL/GenBank/DDBJ whole genome shotgun (WGS) entry which is preliminary data.</text>
</comment>
<accession>H3KC98</accession>
<organism evidence="2 3">
    <name type="scientific">Sutterella parvirubra YIT 11816</name>
    <dbReference type="NCBI Taxonomy" id="762967"/>
    <lineage>
        <taxon>Bacteria</taxon>
        <taxon>Pseudomonadati</taxon>
        <taxon>Pseudomonadota</taxon>
        <taxon>Betaproteobacteria</taxon>
        <taxon>Burkholderiales</taxon>
        <taxon>Sutterellaceae</taxon>
        <taxon>Sutterella</taxon>
    </lineage>
</organism>
<keyword evidence="2" id="KW-0489">Methyltransferase</keyword>
<evidence type="ECO:0000313" key="2">
    <source>
        <dbReference type="EMBL" id="EHY32260.1"/>
    </source>
</evidence>
<dbReference type="Pfam" id="PF13649">
    <property type="entry name" value="Methyltransf_25"/>
    <property type="match status" value="1"/>
</dbReference>
<keyword evidence="3" id="KW-1185">Reference proteome</keyword>